<keyword evidence="7" id="KW-1185">Reference proteome</keyword>
<evidence type="ECO:0008006" key="8">
    <source>
        <dbReference type="Google" id="ProtNLM"/>
    </source>
</evidence>
<dbReference type="OrthoDB" id="1902637at2759"/>
<evidence type="ECO:0000256" key="3">
    <source>
        <dbReference type="ARBA" id="ARBA00022806"/>
    </source>
</evidence>
<evidence type="ECO:0000313" key="7">
    <source>
        <dbReference type="Proteomes" id="UP000657918"/>
    </source>
</evidence>
<dbReference type="PANTHER" id="PTHR47960">
    <property type="entry name" value="DEAD-BOX ATP-DEPENDENT RNA HELICASE 50"/>
    <property type="match status" value="1"/>
</dbReference>
<dbReference type="SUPFAM" id="SSF52540">
    <property type="entry name" value="P-loop containing nucleoside triphosphate hydrolases"/>
    <property type="match status" value="1"/>
</dbReference>
<dbReference type="Proteomes" id="UP000657918">
    <property type="component" value="Unassembled WGS sequence"/>
</dbReference>
<evidence type="ECO:0000313" key="6">
    <source>
        <dbReference type="EMBL" id="KAF9674954.1"/>
    </source>
</evidence>
<dbReference type="GO" id="GO:0004386">
    <property type="term" value="F:helicase activity"/>
    <property type="evidence" value="ECO:0007669"/>
    <property type="project" value="UniProtKB-KW"/>
</dbReference>
<dbReference type="Gene3D" id="3.40.50.300">
    <property type="entry name" value="P-loop containing nucleotide triphosphate hydrolases"/>
    <property type="match status" value="2"/>
</dbReference>
<dbReference type="GO" id="GO:0016787">
    <property type="term" value="F:hydrolase activity"/>
    <property type="evidence" value="ECO:0007669"/>
    <property type="project" value="UniProtKB-KW"/>
</dbReference>
<proteinExistence type="predicted"/>
<protein>
    <recommendedName>
        <fullName evidence="8">DEAD/DEAH box helicase domain-containing protein</fullName>
    </recommendedName>
</protein>
<name>A0A835JV56_9ROSI</name>
<reference evidence="6 7" key="1">
    <citation type="submission" date="2020-10" db="EMBL/GenBank/DDBJ databases">
        <title>Plant Genome Project.</title>
        <authorList>
            <person name="Zhang R.-G."/>
        </authorList>
    </citation>
    <scope>NUCLEOTIDE SEQUENCE [LARGE SCALE GENOMIC DNA]</scope>
    <source>
        <strain evidence="6">FAFU-HL-1</strain>
        <tissue evidence="6">Leaf</tissue>
    </source>
</reference>
<gene>
    <name evidence="6" type="ORF">SADUNF_Sadunf10G0181400</name>
</gene>
<comment type="caution">
    <text evidence="6">The sequence shown here is derived from an EMBL/GenBank/DDBJ whole genome shotgun (WGS) entry which is preliminary data.</text>
</comment>
<sequence length="563" mass="62241">MAKGDDALAKKKNKERRKKMQKEGSSVSARVASIIAAKKRRLSGRRRMCQASTSRYYCRLIEISNGMCFSLPSPDDPFNDRNGKLEFQTKKSKKKPLARKNEKAFVKGKMKGTENDKAMSGGSENKRSLISNNNLGTGQEKAEVQMNGKFGRGRQRQARESVDCPSKFLMYSLNEIEKALRHEGNDEEEDESLFVSPWGVEFLKCYSTGKDILESSGTSCTTEQIAWIVSMAADIIVRREEEDLLVPTPSFLFLVPTQEEAAKVRLVCKPLKALGIHTVSIHPGSSIDHQIHGLASCEPEFLVSTPDRLLELVSLKAIDISGVSFMAVDGVESLYNGGCLNALKSIRQSISGNLRTVVFNNFLSGACVPVLQNLLVGSICRLSIDQSIPCQSACIVQTIHLCTSEEERLLKSIQVLDDANGSQLCSQPLKVLYVVGNDNNSFNLVKMLEINGHTVSVESNRDISDDDNSPDTNIKMKPVVSVINVEHISTTNLAFYETVILPNFVPSIDNYVQILTRMARHSINGNFHSFLTKEDAPIARPLMGILEQCGQAVPEALRNLHLT</sequence>
<feature type="region of interest" description="Disordered" evidence="5">
    <location>
        <begin position="112"/>
        <end position="134"/>
    </location>
</feature>
<accession>A0A835JV56</accession>
<feature type="compositionally biased region" description="Basic residues" evidence="5">
    <location>
        <begin position="10"/>
        <end position="20"/>
    </location>
</feature>
<keyword evidence="1" id="KW-0547">Nucleotide-binding</keyword>
<dbReference type="EMBL" id="JADGMS010000010">
    <property type="protein sequence ID" value="KAF9674954.1"/>
    <property type="molecule type" value="Genomic_DNA"/>
</dbReference>
<keyword evidence="3" id="KW-0347">Helicase</keyword>
<evidence type="ECO:0000256" key="5">
    <source>
        <dbReference type="SAM" id="MobiDB-lite"/>
    </source>
</evidence>
<keyword evidence="2" id="KW-0378">Hydrolase</keyword>
<dbReference type="AlphaFoldDB" id="A0A835JV56"/>
<dbReference type="GO" id="GO:0005524">
    <property type="term" value="F:ATP binding"/>
    <property type="evidence" value="ECO:0007669"/>
    <property type="project" value="UniProtKB-KW"/>
</dbReference>
<dbReference type="InterPro" id="IPR027417">
    <property type="entry name" value="P-loop_NTPase"/>
</dbReference>
<organism evidence="6 7">
    <name type="scientific">Salix dunnii</name>
    <dbReference type="NCBI Taxonomy" id="1413687"/>
    <lineage>
        <taxon>Eukaryota</taxon>
        <taxon>Viridiplantae</taxon>
        <taxon>Streptophyta</taxon>
        <taxon>Embryophyta</taxon>
        <taxon>Tracheophyta</taxon>
        <taxon>Spermatophyta</taxon>
        <taxon>Magnoliopsida</taxon>
        <taxon>eudicotyledons</taxon>
        <taxon>Gunneridae</taxon>
        <taxon>Pentapetalae</taxon>
        <taxon>rosids</taxon>
        <taxon>fabids</taxon>
        <taxon>Malpighiales</taxon>
        <taxon>Salicaceae</taxon>
        <taxon>Saliceae</taxon>
        <taxon>Salix</taxon>
    </lineage>
</organism>
<evidence type="ECO:0000256" key="2">
    <source>
        <dbReference type="ARBA" id="ARBA00022801"/>
    </source>
</evidence>
<evidence type="ECO:0000256" key="4">
    <source>
        <dbReference type="ARBA" id="ARBA00022840"/>
    </source>
</evidence>
<evidence type="ECO:0000256" key="1">
    <source>
        <dbReference type="ARBA" id="ARBA00022741"/>
    </source>
</evidence>
<keyword evidence="4" id="KW-0067">ATP-binding</keyword>
<feature type="region of interest" description="Disordered" evidence="5">
    <location>
        <begin position="1"/>
        <end position="29"/>
    </location>
</feature>